<gene>
    <name evidence="6" type="ORF">SAMN05421757_106184</name>
</gene>
<dbReference type="InterPro" id="IPR000847">
    <property type="entry name" value="LysR_HTH_N"/>
</dbReference>
<keyword evidence="7" id="KW-1185">Reference proteome</keyword>
<dbReference type="RefSeq" id="WP_089234122.1">
    <property type="nucleotide sequence ID" value="NZ_FZOY01000006.1"/>
</dbReference>
<dbReference type="PANTHER" id="PTHR30126:SF77">
    <property type="entry name" value="TRANSCRIPTIONAL REGULATORY PROTEIN"/>
    <property type="match status" value="1"/>
</dbReference>
<dbReference type="InterPro" id="IPR036388">
    <property type="entry name" value="WH-like_DNA-bd_sf"/>
</dbReference>
<evidence type="ECO:0000256" key="4">
    <source>
        <dbReference type="ARBA" id="ARBA00023163"/>
    </source>
</evidence>
<dbReference type="SUPFAM" id="SSF46785">
    <property type="entry name" value="Winged helix' DNA-binding domain"/>
    <property type="match status" value="1"/>
</dbReference>
<dbReference type="AlphaFoldDB" id="A0A239K3N4"/>
<dbReference type="PROSITE" id="PS50931">
    <property type="entry name" value="HTH_LYSR"/>
    <property type="match status" value="1"/>
</dbReference>
<proteinExistence type="inferred from homology"/>
<evidence type="ECO:0000313" key="7">
    <source>
        <dbReference type="Proteomes" id="UP000198426"/>
    </source>
</evidence>
<evidence type="ECO:0000259" key="5">
    <source>
        <dbReference type="PROSITE" id="PS50931"/>
    </source>
</evidence>
<organism evidence="6 7">
    <name type="scientific">Tropicimonas sediminicola</name>
    <dbReference type="NCBI Taxonomy" id="1031541"/>
    <lineage>
        <taxon>Bacteria</taxon>
        <taxon>Pseudomonadati</taxon>
        <taxon>Pseudomonadota</taxon>
        <taxon>Alphaproteobacteria</taxon>
        <taxon>Rhodobacterales</taxon>
        <taxon>Roseobacteraceae</taxon>
        <taxon>Tropicimonas</taxon>
    </lineage>
</organism>
<evidence type="ECO:0000313" key="6">
    <source>
        <dbReference type="EMBL" id="SNT11774.1"/>
    </source>
</evidence>
<dbReference type="GO" id="GO:0003700">
    <property type="term" value="F:DNA-binding transcription factor activity"/>
    <property type="evidence" value="ECO:0007669"/>
    <property type="project" value="InterPro"/>
</dbReference>
<evidence type="ECO:0000256" key="3">
    <source>
        <dbReference type="ARBA" id="ARBA00023125"/>
    </source>
</evidence>
<dbReference type="InterPro" id="IPR005119">
    <property type="entry name" value="LysR_subst-bd"/>
</dbReference>
<keyword evidence="2" id="KW-0805">Transcription regulation</keyword>
<dbReference type="Proteomes" id="UP000198426">
    <property type="component" value="Unassembled WGS sequence"/>
</dbReference>
<evidence type="ECO:0000256" key="2">
    <source>
        <dbReference type="ARBA" id="ARBA00023015"/>
    </source>
</evidence>
<accession>A0A239K3N4</accession>
<dbReference type="EMBL" id="FZOY01000006">
    <property type="protein sequence ID" value="SNT11774.1"/>
    <property type="molecule type" value="Genomic_DNA"/>
</dbReference>
<dbReference type="Gene3D" id="3.40.190.10">
    <property type="entry name" value="Periplasmic binding protein-like II"/>
    <property type="match status" value="2"/>
</dbReference>
<name>A0A239K3N4_9RHOB</name>
<feature type="domain" description="HTH lysR-type" evidence="5">
    <location>
        <begin position="4"/>
        <end position="61"/>
    </location>
</feature>
<protein>
    <submittedName>
        <fullName evidence="6">DNA-binding transcriptional regulator, LysR family</fullName>
    </submittedName>
</protein>
<comment type="similarity">
    <text evidence="1">Belongs to the LysR transcriptional regulatory family.</text>
</comment>
<dbReference type="CDD" id="cd05466">
    <property type="entry name" value="PBP2_LTTR_substrate"/>
    <property type="match status" value="1"/>
</dbReference>
<dbReference type="Pfam" id="PF03466">
    <property type="entry name" value="LysR_substrate"/>
    <property type="match status" value="1"/>
</dbReference>
<dbReference type="Pfam" id="PF00126">
    <property type="entry name" value="HTH_1"/>
    <property type="match status" value="1"/>
</dbReference>
<evidence type="ECO:0000256" key="1">
    <source>
        <dbReference type="ARBA" id="ARBA00009437"/>
    </source>
</evidence>
<keyword evidence="4" id="KW-0804">Transcription</keyword>
<dbReference type="InterPro" id="IPR036390">
    <property type="entry name" value="WH_DNA-bd_sf"/>
</dbReference>
<keyword evidence="3 6" id="KW-0238">DNA-binding</keyword>
<dbReference type="Gene3D" id="1.10.10.10">
    <property type="entry name" value="Winged helix-like DNA-binding domain superfamily/Winged helix DNA-binding domain"/>
    <property type="match status" value="1"/>
</dbReference>
<dbReference type="PANTHER" id="PTHR30126">
    <property type="entry name" value="HTH-TYPE TRANSCRIPTIONAL REGULATOR"/>
    <property type="match status" value="1"/>
</dbReference>
<dbReference type="PRINTS" id="PR00039">
    <property type="entry name" value="HTHLYSR"/>
</dbReference>
<dbReference type="SUPFAM" id="SSF53850">
    <property type="entry name" value="Periplasmic binding protein-like II"/>
    <property type="match status" value="1"/>
</dbReference>
<dbReference type="GO" id="GO:0000976">
    <property type="term" value="F:transcription cis-regulatory region binding"/>
    <property type="evidence" value="ECO:0007669"/>
    <property type="project" value="TreeGrafter"/>
</dbReference>
<dbReference type="OrthoDB" id="9791253at2"/>
<sequence>MARINLQHLETFLSVVRLGGVRRAADGLNLTQPAVTARIKALEESLGAELFERTSGGMRLTKRGELLQSYAVQFEHLTDMVERDVIPPDGLDGRLRIGVAETIVQCWLPDFIARLHERYPRLEIEVNVDVSTNLRAALLDGLIDLAVLLGPVSEYTVDNIALPGFELRWYVSADAPHHADVADYLRAPVLTYPRNSRPYRELRKMLLERVGPGVSIFPSSSLSACFRLVEANLGVAALPKALGDPHVRAGTVREFDPGWVPPPLVFSASYIGAPNSHLHETAAQIAREVAERFAGDNNT</sequence>
<reference evidence="6 7" key="1">
    <citation type="submission" date="2017-06" db="EMBL/GenBank/DDBJ databases">
        <authorList>
            <person name="Kim H.J."/>
            <person name="Triplett B.A."/>
        </authorList>
    </citation>
    <scope>NUCLEOTIDE SEQUENCE [LARGE SCALE GENOMIC DNA]</scope>
    <source>
        <strain evidence="6 7">DSM 29339</strain>
    </source>
</reference>